<gene>
    <name evidence="2" type="primary">Contig11148.g11911</name>
    <name evidence="2" type="ORF">STYLEM_8138</name>
</gene>
<accession>A0A078AC23</accession>
<evidence type="ECO:0000313" key="2">
    <source>
        <dbReference type="EMBL" id="CDW79152.1"/>
    </source>
</evidence>
<sequence>MYKEKADHEEQNVKQKKEQLLQFEKKGSIMANTLELEEKKYQDRQNTLAKEKEKLQKYVKERYWILNQVEESSNEIDSLMAEKQELLRKKRELRDSLQHLEDKEKEVKSRLQQRGNQQNKSRR</sequence>
<feature type="compositionally biased region" description="Basic and acidic residues" evidence="1">
    <location>
        <begin position="99"/>
        <end position="109"/>
    </location>
</feature>
<proteinExistence type="predicted"/>
<evidence type="ECO:0000256" key="1">
    <source>
        <dbReference type="SAM" id="MobiDB-lite"/>
    </source>
</evidence>
<organism evidence="2 3">
    <name type="scientific">Stylonychia lemnae</name>
    <name type="common">Ciliate</name>
    <dbReference type="NCBI Taxonomy" id="5949"/>
    <lineage>
        <taxon>Eukaryota</taxon>
        <taxon>Sar</taxon>
        <taxon>Alveolata</taxon>
        <taxon>Ciliophora</taxon>
        <taxon>Intramacronucleata</taxon>
        <taxon>Spirotrichea</taxon>
        <taxon>Stichotrichia</taxon>
        <taxon>Sporadotrichida</taxon>
        <taxon>Oxytrichidae</taxon>
        <taxon>Stylonychinae</taxon>
        <taxon>Stylonychia</taxon>
    </lineage>
</organism>
<feature type="compositionally biased region" description="Polar residues" evidence="1">
    <location>
        <begin position="110"/>
        <end position="123"/>
    </location>
</feature>
<name>A0A078AC23_STYLE</name>
<dbReference type="Proteomes" id="UP000039865">
    <property type="component" value="Unassembled WGS sequence"/>
</dbReference>
<reference evidence="2 3" key="1">
    <citation type="submission" date="2014-06" db="EMBL/GenBank/DDBJ databases">
        <authorList>
            <person name="Swart Estienne"/>
        </authorList>
    </citation>
    <scope>NUCLEOTIDE SEQUENCE [LARGE SCALE GENOMIC DNA]</scope>
    <source>
        <strain evidence="2 3">130c</strain>
    </source>
</reference>
<evidence type="ECO:0000313" key="3">
    <source>
        <dbReference type="Proteomes" id="UP000039865"/>
    </source>
</evidence>
<keyword evidence="3" id="KW-1185">Reference proteome</keyword>
<dbReference type="OrthoDB" id="10656144at2759"/>
<dbReference type="AlphaFoldDB" id="A0A078AC23"/>
<protein>
    <submittedName>
        <fullName evidence="2">Uncharacterized protein</fullName>
    </submittedName>
</protein>
<feature type="region of interest" description="Disordered" evidence="1">
    <location>
        <begin position="99"/>
        <end position="123"/>
    </location>
</feature>
<dbReference type="InParanoid" id="A0A078AC23"/>
<dbReference type="EMBL" id="CCKQ01007739">
    <property type="protein sequence ID" value="CDW79152.1"/>
    <property type="molecule type" value="Genomic_DNA"/>
</dbReference>